<dbReference type="EMBL" id="JBJXBP010000007">
    <property type="protein sequence ID" value="KAL3819982.1"/>
    <property type="molecule type" value="Genomic_DNA"/>
</dbReference>
<sequence>MIYNQNIKVYTQSWQPSDPNRKLKGLVGMIHGYTSESDWIFELNATAMAKVGFYVCALDLQGHGSSDGSPPHHVLNVQPLLQDYRQYFDSSLGGAIAILLYLNQIKNTWKGLILNGPMFTPPTIVFLAPCWRIAITTLPNHSFIENWKRGLVEKSPNRKT</sequence>
<dbReference type="PANTHER" id="PTHR11614">
    <property type="entry name" value="PHOSPHOLIPASE-RELATED"/>
    <property type="match status" value="1"/>
</dbReference>
<dbReference type="SUPFAM" id="SSF53474">
    <property type="entry name" value="alpha/beta-Hydrolases"/>
    <property type="match status" value="1"/>
</dbReference>
<dbReference type="Proteomes" id="UP001634393">
    <property type="component" value="Unassembled WGS sequence"/>
</dbReference>
<proteinExistence type="predicted"/>
<evidence type="ECO:0000259" key="1">
    <source>
        <dbReference type="Pfam" id="PF12146"/>
    </source>
</evidence>
<evidence type="ECO:0000313" key="3">
    <source>
        <dbReference type="Proteomes" id="UP001634393"/>
    </source>
</evidence>
<dbReference type="AlphaFoldDB" id="A0ABD3S6E4"/>
<feature type="domain" description="Serine aminopeptidase S33" evidence="1">
    <location>
        <begin position="23"/>
        <end position="141"/>
    </location>
</feature>
<dbReference type="Pfam" id="PF12146">
    <property type="entry name" value="Hydrolase_4"/>
    <property type="match status" value="1"/>
</dbReference>
<name>A0ABD3S6E4_9LAMI</name>
<protein>
    <recommendedName>
        <fullName evidence="1">Serine aminopeptidase S33 domain-containing protein</fullName>
    </recommendedName>
</protein>
<gene>
    <name evidence="2" type="ORF">ACJIZ3_005887</name>
</gene>
<dbReference type="Gene3D" id="3.40.50.1820">
    <property type="entry name" value="alpha/beta hydrolase"/>
    <property type="match status" value="1"/>
</dbReference>
<accession>A0ABD3S6E4</accession>
<comment type="caution">
    <text evidence="2">The sequence shown here is derived from an EMBL/GenBank/DDBJ whole genome shotgun (WGS) entry which is preliminary data.</text>
</comment>
<dbReference type="InterPro" id="IPR022742">
    <property type="entry name" value="Hydrolase_4"/>
</dbReference>
<dbReference type="InterPro" id="IPR029058">
    <property type="entry name" value="AB_hydrolase_fold"/>
</dbReference>
<dbReference type="InterPro" id="IPR051044">
    <property type="entry name" value="MAG_DAG_Lipase"/>
</dbReference>
<keyword evidence="3" id="KW-1185">Reference proteome</keyword>
<evidence type="ECO:0000313" key="2">
    <source>
        <dbReference type="EMBL" id="KAL3819982.1"/>
    </source>
</evidence>
<reference evidence="2 3" key="1">
    <citation type="submission" date="2024-12" db="EMBL/GenBank/DDBJ databases">
        <title>The unique morphological basis and parallel evolutionary history of personate flowers in Penstemon.</title>
        <authorList>
            <person name="Depatie T.H."/>
            <person name="Wessinger C.A."/>
        </authorList>
    </citation>
    <scope>NUCLEOTIDE SEQUENCE [LARGE SCALE GENOMIC DNA]</scope>
    <source>
        <strain evidence="2">WTNN_2</strain>
        <tissue evidence="2">Leaf</tissue>
    </source>
</reference>
<organism evidence="2 3">
    <name type="scientific">Penstemon smallii</name>
    <dbReference type="NCBI Taxonomy" id="265156"/>
    <lineage>
        <taxon>Eukaryota</taxon>
        <taxon>Viridiplantae</taxon>
        <taxon>Streptophyta</taxon>
        <taxon>Embryophyta</taxon>
        <taxon>Tracheophyta</taxon>
        <taxon>Spermatophyta</taxon>
        <taxon>Magnoliopsida</taxon>
        <taxon>eudicotyledons</taxon>
        <taxon>Gunneridae</taxon>
        <taxon>Pentapetalae</taxon>
        <taxon>asterids</taxon>
        <taxon>lamiids</taxon>
        <taxon>Lamiales</taxon>
        <taxon>Plantaginaceae</taxon>
        <taxon>Cheloneae</taxon>
        <taxon>Penstemon</taxon>
    </lineage>
</organism>